<comment type="subcellular location">
    <subcellularLocation>
        <location evidence="1">Secreted</location>
    </subcellularLocation>
</comment>
<keyword evidence="7" id="KW-1185">Reference proteome</keyword>
<dbReference type="EMBL" id="CADEPI010000027">
    <property type="protein sequence ID" value="CAB3366837.1"/>
    <property type="molecule type" value="Genomic_DNA"/>
</dbReference>
<feature type="chain" id="PRO_5035760829" description="Bee-milk protein" evidence="5">
    <location>
        <begin position="19"/>
        <end position="420"/>
    </location>
</feature>
<dbReference type="Gene3D" id="2.120.10.30">
    <property type="entry name" value="TolB, C-terminal domain"/>
    <property type="match status" value="1"/>
</dbReference>
<organism evidence="6 7">
    <name type="scientific">Cloeon dipterum</name>
    <dbReference type="NCBI Taxonomy" id="197152"/>
    <lineage>
        <taxon>Eukaryota</taxon>
        <taxon>Metazoa</taxon>
        <taxon>Ecdysozoa</taxon>
        <taxon>Arthropoda</taxon>
        <taxon>Hexapoda</taxon>
        <taxon>Insecta</taxon>
        <taxon>Pterygota</taxon>
        <taxon>Palaeoptera</taxon>
        <taxon>Ephemeroptera</taxon>
        <taxon>Pisciforma</taxon>
        <taxon>Baetidae</taxon>
        <taxon>Cloeon</taxon>
    </lineage>
</organism>
<dbReference type="Proteomes" id="UP000494165">
    <property type="component" value="Unassembled WGS sequence"/>
</dbReference>
<evidence type="ECO:0000256" key="3">
    <source>
        <dbReference type="ARBA" id="ARBA00022525"/>
    </source>
</evidence>
<dbReference type="InterPro" id="IPR011042">
    <property type="entry name" value="6-blade_b-propeller_TolB-like"/>
</dbReference>
<keyword evidence="4" id="KW-0812">Transmembrane</keyword>
<dbReference type="PANTHER" id="PTHR10009:SF18">
    <property type="entry name" value="PROTEIN YELLOW-LIKE PROTEIN"/>
    <property type="match status" value="1"/>
</dbReference>
<reference evidence="6 7" key="1">
    <citation type="submission" date="2020-04" db="EMBL/GenBank/DDBJ databases">
        <authorList>
            <person name="Alioto T."/>
            <person name="Alioto T."/>
            <person name="Gomez Garrido J."/>
        </authorList>
    </citation>
    <scope>NUCLEOTIDE SEQUENCE [LARGE SCALE GENOMIC DNA]</scope>
</reference>
<keyword evidence="4" id="KW-0472">Membrane</keyword>
<evidence type="ECO:0000256" key="1">
    <source>
        <dbReference type="ARBA" id="ARBA00004613"/>
    </source>
</evidence>
<keyword evidence="4" id="KW-1133">Transmembrane helix</keyword>
<keyword evidence="5" id="KW-0732">Signal</keyword>
<dbReference type="GO" id="GO:0005576">
    <property type="term" value="C:extracellular region"/>
    <property type="evidence" value="ECO:0007669"/>
    <property type="project" value="UniProtKB-SubCell"/>
</dbReference>
<name>A0A8S1CBD0_9INSE</name>
<evidence type="ECO:0008006" key="8">
    <source>
        <dbReference type="Google" id="ProtNLM"/>
    </source>
</evidence>
<evidence type="ECO:0000313" key="7">
    <source>
        <dbReference type="Proteomes" id="UP000494165"/>
    </source>
</evidence>
<accession>A0A8S1CBD0</accession>
<dbReference type="SUPFAM" id="SSF101898">
    <property type="entry name" value="NHL repeat"/>
    <property type="match status" value="1"/>
</dbReference>
<evidence type="ECO:0000256" key="4">
    <source>
        <dbReference type="SAM" id="Phobius"/>
    </source>
</evidence>
<sequence length="420" mass="48187">MSPFLAAIFLHGLCLANAVNLTTVYEWDKFDFVWPSGTDTSIGQIEQNFNPKQVELQYMAVFGERLYLSMILRPGIPATLVWMPKRGTSTTPPKLAPFPSWNLHKKDNCDSIQWANGLETDTDGRLWVIDQGSNNCPSKIWIFNLLNNDKTERVHQFPPLVVSHSDSERLLLDIVLDETPDDSLAYIADLLSEHIIVYSRKTDKSWTITTPWMRWYSLALSPNREARQLYLGRYGWNETYSVSVSELKNQGGSAAVKFIGNWAEHNLYRMVIDSANVMYAAFTNQNYLSKWNVSQPFREQRFHEVGILNSGWPFTFALDTSGNFWMTQRNSTGGETKHKLRTGTLRPALETSGGCANLAEDYRKSQSLVTIMIWLLVFFVVLSCSVIVWLTLRMRRMQTSFRQIPMENKGEMNVLLETKH</sequence>
<feature type="signal peptide" evidence="5">
    <location>
        <begin position="1"/>
        <end position="18"/>
    </location>
</feature>
<dbReference type="OrthoDB" id="9977471at2759"/>
<dbReference type="AlphaFoldDB" id="A0A8S1CBD0"/>
<evidence type="ECO:0000313" key="6">
    <source>
        <dbReference type="EMBL" id="CAB3366837.1"/>
    </source>
</evidence>
<keyword evidence="3" id="KW-0964">Secreted</keyword>
<gene>
    <name evidence="6" type="ORF">CLODIP_2_CD13341</name>
</gene>
<proteinExistence type="inferred from homology"/>
<dbReference type="PANTHER" id="PTHR10009">
    <property type="entry name" value="PROTEIN YELLOW-RELATED"/>
    <property type="match status" value="1"/>
</dbReference>
<protein>
    <recommendedName>
        <fullName evidence="8">Bee-milk protein</fullName>
    </recommendedName>
</protein>
<dbReference type="Pfam" id="PF03022">
    <property type="entry name" value="MRJP"/>
    <property type="match status" value="2"/>
</dbReference>
<dbReference type="InterPro" id="IPR017996">
    <property type="entry name" value="MRJP/yellow-related"/>
</dbReference>
<evidence type="ECO:0000256" key="5">
    <source>
        <dbReference type="SAM" id="SignalP"/>
    </source>
</evidence>
<comment type="similarity">
    <text evidence="2">Belongs to the major royal jelly protein family.</text>
</comment>
<feature type="transmembrane region" description="Helical" evidence="4">
    <location>
        <begin position="371"/>
        <end position="392"/>
    </location>
</feature>
<comment type="caution">
    <text evidence="6">The sequence shown here is derived from an EMBL/GenBank/DDBJ whole genome shotgun (WGS) entry which is preliminary data.</text>
</comment>
<evidence type="ECO:0000256" key="2">
    <source>
        <dbReference type="ARBA" id="ARBA00009127"/>
    </source>
</evidence>